<evidence type="ECO:0000256" key="5">
    <source>
        <dbReference type="ARBA" id="ARBA00022475"/>
    </source>
</evidence>
<feature type="transmembrane region" description="Helical" evidence="12">
    <location>
        <begin position="127"/>
        <end position="153"/>
    </location>
</feature>
<feature type="transmembrane region" description="Helical" evidence="12">
    <location>
        <begin position="356"/>
        <end position="376"/>
    </location>
</feature>
<evidence type="ECO:0000259" key="13">
    <source>
        <dbReference type="Pfam" id="PF00999"/>
    </source>
</evidence>
<feature type="transmembrane region" description="Helical" evidence="12">
    <location>
        <begin position="31"/>
        <end position="51"/>
    </location>
</feature>
<feature type="transmembrane region" description="Helical" evidence="12">
    <location>
        <begin position="288"/>
        <end position="309"/>
    </location>
</feature>
<feature type="transmembrane region" description="Helical" evidence="12">
    <location>
        <begin position="99"/>
        <end position="121"/>
    </location>
</feature>
<keyword evidence="5" id="KW-1003">Cell membrane</keyword>
<gene>
    <name evidence="14" type="ORF">C8P68_104445</name>
</gene>
<keyword evidence="3" id="KW-0813">Transport</keyword>
<dbReference type="InterPro" id="IPR018422">
    <property type="entry name" value="Cation/H_exchanger_CPA1"/>
</dbReference>
<keyword evidence="8" id="KW-0915">Sodium</keyword>
<evidence type="ECO:0000256" key="3">
    <source>
        <dbReference type="ARBA" id="ARBA00022448"/>
    </source>
</evidence>
<keyword evidence="6 12" id="KW-0812">Transmembrane</keyword>
<accession>A0A2T5JA47</accession>
<evidence type="ECO:0000313" key="15">
    <source>
        <dbReference type="Proteomes" id="UP000244168"/>
    </source>
</evidence>
<evidence type="ECO:0000256" key="4">
    <source>
        <dbReference type="ARBA" id="ARBA00022449"/>
    </source>
</evidence>
<dbReference type="GO" id="GO:0005886">
    <property type="term" value="C:plasma membrane"/>
    <property type="evidence" value="ECO:0007669"/>
    <property type="project" value="UniProtKB-SubCell"/>
</dbReference>
<organism evidence="14 15">
    <name type="scientific">Mucilaginibacter yixingensis</name>
    <dbReference type="NCBI Taxonomy" id="1295612"/>
    <lineage>
        <taxon>Bacteria</taxon>
        <taxon>Pseudomonadati</taxon>
        <taxon>Bacteroidota</taxon>
        <taxon>Sphingobacteriia</taxon>
        <taxon>Sphingobacteriales</taxon>
        <taxon>Sphingobacteriaceae</taxon>
        <taxon>Mucilaginibacter</taxon>
    </lineage>
</organism>
<feature type="transmembrane region" description="Helical" evidence="12">
    <location>
        <begin position="321"/>
        <end position="344"/>
    </location>
</feature>
<name>A0A2T5JA47_9SPHI</name>
<keyword evidence="7 12" id="KW-1133">Transmembrane helix</keyword>
<dbReference type="PANTHER" id="PTHR10110:SF195">
    <property type="entry name" value="NA(+)_H(+) ANTIPORTER NHAS2"/>
    <property type="match status" value="1"/>
</dbReference>
<keyword evidence="9" id="KW-0406">Ion transport</keyword>
<feature type="transmembrane region" description="Helical" evidence="12">
    <location>
        <begin position="6"/>
        <end position="24"/>
    </location>
</feature>
<evidence type="ECO:0000256" key="2">
    <source>
        <dbReference type="ARBA" id="ARBA00007367"/>
    </source>
</evidence>
<dbReference type="OrthoDB" id="9774146at2"/>
<evidence type="ECO:0000256" key="9">
    <source>
        <dbReference type="ARBA" id="ARBA00023065"/>
    </source>
</evidence>
<evidence type="ECO:0000256" key="8">
    <source>
        <dbReference type="ARBA" id="ARBA00023053"/>
    </source>
</evidence>
<dbReference type="InterPro" id="IPR006153">
    <property type="entry name" value="Cation/H_exchanger_TM"/>
</dbReference>
<evidence type="ECO:0000256" key="1">
    <source>
        <dbReference type="ARBA" id="ARBA00004651"/>
    </source>
</evidence>
<dbReference type="GO" id="GO:0051453">
    <property type="term" value="P:regulation of intracellular pH"/>
    <property type="evidence" value="ECO:0007669"/>
    <property type="project" value="TreeGrafter"/>
</dbReference>
<keyword evidence="10 12" id="KW-0472">Membrane</keyword>
<dbReference type="Gene3D" id="6.10.140.1330">
    <property type="match status" value="1"/>
</dbReference>
<dbReference type="PANTHER" id="PTHR10110">
    <property type="entry name" value="SODIUM/HYDROGEN EXCHANGER"/>
    <property type="match status" value="1"/>
</dbReference>
<dbReference type="Pfam" id="PF00999">
    <property type="entry name" value="Na_H_Exchanger"/>
    <property type="match status" value="1"/>
</dbReference>
<evidence type="ECO:0000256" key="11">
    <source>
        <dbReference type="ARBA" id="ARBA00023201"/>
    </source>
</evidence>
<dbReference type="EMBL" id="QAOQ01000004">
    <property type="protein sequence ID" value="PTQ96951.1"/>
    <property type="molecule type" value="Genomic_DNA"/>
</dbReference>
<feature type="domain" description="Cation/H+ exchanger transmembrane" evidence="13">
    <location>
        <begin position="13"/>
        <end position="406"/>
    </location>
</feature>
<keyword evidence="4" id="KW-0050">Antiport</keyword>
<evidence type="ECO:0000256" key="7">
    <source>
        <dbReference type="ARBA" id="ARBA00022989"/>
    </source>
</evidence>
<dbReference type="GO" id="GO:0015386">
    <property type="term" value="F:potassium:proton antiporter activity"/>
    <property type="evidence" value="ECO:0007669"/>
    <property type="project" value="TreeGrafter"/>
</dbReference>
<sequence length="421" mass="46677">MSLFVIIALLIIISAAYSYINARFIRLPGTIGIITLAISVSILILVINQLYPSASAWLTALAKNIDFSRTVLNIMLGFLLFAGSFNVDGKKLKREMRPVFILSTIGVILSTGVFGTLFYFIAPVFHIYVPLVYCLLFGALVSPTDPVAVAAIIRGTRLPTHLETIIEGESLFNDGVGLVLFITLLEITQSGDNNIDFGNALMLFVREVFGGIGLGIICGFFAYRLMRSIADFQTIVLVSLALVMGISLVASYLHLSIPLAVVTAGLFTGNRSINSDEKERSHQALERFWRLVDELLNTILFVMIGLQMVNFPFLNNYWMTGSLAIILILVARWASIMLPITFLRRNLKTSYKSVRILTWAGVRGGISIALALSLPHTKYRELILAGSYFIVIFSIIVQGLTLNRMINRIYHLEEEPVEENA</sequence>
<protein>
    <submittedName>
        <fullName evidence="14">Sodium/proton antiporter (CPA1 family)</fullName>
    </submittedName>
</protein>
<reference evidence="14 15" key="1">
    <citation type="submission" date="2018-04" db="EMBL/GenBank/DDBJ databases">
        <title>Genomic Encyclopedia of Archaeal and Bacterial Type Strains, Phase II (KMG-II): from individual species to whole genera.</title>
        <authorList>
            <person name="Goeker M."/>
        </authorList>
    </citation>
    <scope>NUCLEOTIDE SEQUENCE [LARGE SCALE GENOMIC DNA]</scope>
    <source>
        <strain evidence="14 15">DSM 26809</strain>
    </source>
</reference>
<keyword evidence="11" id="KW-0739">Sodium transport</keyword>
<evidence type="ECO:0000256" key="10">
    <source>
        <dbReference type="ARBA" id="ARBA00023136"/>
    </source>
</evidence>
<feature type="transmembrane region" description="Helical" evidence="12">
    <location>
        <begin position="235"/>
        <end position="267"/>
    </location>
</feature>
<proteinExistence type="inferred from homology"/>
<evidence type="ECO:0000256" key="6">
    <source>
        <dbReference type="ARBA" id="ARBA00022692"/>
    </source>
</evidence>
<feature type="transmembrane region" description="Helical" evidence="12">
    <location>
        <begin position="71"/>
        <end position="87"/>
    </location>
</feature>
<evidence type="ECO:0000256" key="12">
    <source>
        <dbReference type="SAM" id="Phobius"/>
    </source>
</evidence>
<comment type="subcellular location">
    <subcellularLocation>
        <location evidence="1">Cell membrane</location>
        <topology evidence="1">Multi-pass membrane protein</topology>
    </subcellularLocation>
</comment>
<feature type="transmembrane region" description="Helical" evidence="12">
    <location>
        <begin position="382"/>
        <end position="402"/>
    </location>
</feature>
<dbReference type="Proteomes" id="UP000244168">
    <property type="component" value="Unassembled WGS sequence"/>
</dbReference>
<evidence type="ECO:0000313" key="14">
    <source>
        <dbReference type="EMBL" id="PTQ96951.1"/>
    </source>
</evidence>
<feature type="transmembrane region" description="Helical" evidence="12">
    <location>
        <begin position="203"/>
        <end position="223"/>
    </location>
</feature>
<dbReference type="RefSeq" id="WP_107828889.1">
    <property type="nucleotide sequence ID" value="NZ_CP160205.1"/>
</dbReference>
<keyword evidence="15" id="KW-1185">Reference proteome</keyword>
<comment type="caution">
    <text evidence="14">The sequence shown here is derived from an EMBL/GenBank/DDBJ whole genome shotgun (WGS) entry which is preliminary data.</text>
</comment>
<dbReference type="GO" id="GO:0098719">
    <property type="term" value="P:sodium ion import across plasma membrane"/>
    <property type="evidence" value="ECO:0007669"/>
    <property type="project" value="TreeGrafter"/>
</dbReference>
<dbReference type="GO" id="GO:0015385">
    <property type="term" value="F:sodium:proton antiporter activity"/>
    <property type="evidence" value="ECO:0007669"/>
    <property type="project" value="InterPro"/>
</dbReference>
<comment type="similarity">
    <text evidence="2">Belongs to the monovalent cation:proton antiporter 1 (CPA1) transporter (TC 2.A.36) family.</text>
</comment>
<dbReference type="AlphaFoldDB" id="A0A2T5JA47"/>